<keyword evidence="1" id="KW-0472">Membrane</keyword>
<dbReference type="OrthoDB" id="3215846at2"/>
<comment type="caution">
    <text evidence="2">The sequence shown here is derived from an EMBL/GenBank/DDBJ whole genome shotgun (WGS) entry which is preliminary data.</text>
</comment>
<protein>
    <submittedName>
        <fullName evidence="2">DUF2993 domain-containing protein</fullName>
    </submittedName>
</protein>
<feature type="transmembrane region" description="Helical" evidence="1">
    <location>
        <begin position="33"/>
        <end position="53"/>
    </location>
</feature>
<keyword evidence="1" id="KW-1133">Transmembrane helix</keyword>
<dbReference type="Pfam" id="PF11209">
    <property type="entry name" value="LmeA"/>
    <property type="match status" value="1"/>
</dbReference>
<dbReference type="Proteomes" id="UP000308121">
    <property type="component" value="Unassembled WGS sequence"/>
</dbReference>
<dbReference type="InterPro" id="IPR021373">
    <property type="entry name" value="DUF2993"/>
</dbReference>
<dbReference type="EMBL" id="SZYE01000056">
    <property type="protein sequence ID" value="TKR23867.1"/>
    <property type="molecule type" value="Genomic_DNA"/>
</dbReference>
<dbReference type="AlphaFoldDB" id="A0A7Z8NQS0"/>
<reference evidence="2 3" key="1">
    <citation type="submission" date="2019-05" db="EMBL/GenBank/DDBJ databases">
        <title>Genome sequence of Cellulomonas hominis strain CS1.</title>
        <authorList>
            <person name="Belmont J."/>
            <person name="Maclea K.S."/>
        </authorList>
    </citation>
    <scope>NUCLEOTIDE SEQUENCE [LARGE SCALE GENOMIC DNA]</scope>
    <source>
        <strain evidence="2 3">CS1</strain>
    </source>
</reference>
<evidence type="ECO:0000256" key="1">
    <source>
        <dbReference type="SAM" id="Phobius"/>
    </source>
</evidence>
<organism evidence="2 3">
    <name type="scientific">Cellulomonas hominis</name>
    <dbReference type="NCBI Taxonomy" id="156981"/>
    <lineage>
        <taxon>Bacteria</taxon>
        <taxon>Bacillati</taxon>
        <taxon>Actinomycetota</taxon>
        <taxon>Actinomycetes</taxon>
        <taxon>Micrococcales</taxon>
        <taxon>Cellulomonadaceae</taxon>
        <taxon>Cellulomonas</taxon>
    </lineage>
</organism>
<evidence type="ECO:0000313" key="3">
    <source>
        <dbReference type="Proteomes" id="UP000308121"/>
    </source>
</evidence>
<keyword evidence="1" id="KW-0812">Transmembrane</keyword>
<evidence type="ECO:0000313" key="2">
    <source>
        <dbReference type="EMBL" id="TKR23867.1"/>
    </source>
</evidence>
<accession>A0A7Z8NQS0</accession>
<proteinExistence type="predicted"/>
<gene>
    <name evidence="2" type="ORF">FA014_09020</name>
</gene>
<sequence length="257" mass="25734">MKVLRAGRTEPRAAVVGPYSRGVTRTRSPRRRVGCAVGLTAALLVVVGGGLLADRVTRSLAEDVAADAVRSQLGAVDPDVTVAGFPFLTQLARGTLDDVHLTASGATLHGLDVTDLDVTATGVAVQEPRGAEHVVATATVPTAALEQLLREKTGWDLALAVDGEALAATGAVAGIPVGVTLTLAPAGTDGVVATITSASVGGFTVDAGLLPDGLASRIAEVDVTDQLPAGAEVTGATVAADGLHLTVELTDVTLDSL</sequence>
<name>A0A7Z8NQS0_9CELL</name>